<dbReference type="VEuPathDB" id="FungiDB:A1O7_06463"/>
<keyword evidence="5" id="KW-0963">Cytoplasm</keyword>
<comment type="subcellular location">
    <subcellularLocation>
        <location evidence="1">Cytoplasm</location>
    </subcellularLocation>
</comment>
<evidence type="ECO:0000256" key="5">
    <source>
        <dbReference type="ARBA" id="ARBA00022490"/>
    </source>
</evidence>
<evidence type="ECO:0000256" key="3">
    <source>
        <dbReference type="ARBA" id="ARBA00017934"/>
    </source>
</evidence>
<name>W9VTG7_9EURO</name>
<dbReference type="PANTHER" id="PTHR13149:SF0">
    <property type="entry name" value="VACUOLAR PROTEIN-SORTING-ASSOCIATED PROTEIN 25"/>
    <property type="match status" value="1"/>
</dbReference>
<evidence type="ECO:0000313" key="9">
    <source>
        <dbReference type="EMBL" id="EXJ59032.1"/>
    </source>
</evidence>
<dbReference type="SUPFAM" id="SSF46785">
    <property type="entry name" value="Winged helix' DNA-binding domain"/>
    <property type="match status" value="2"/>
</dbReference>
<proteinExistence type="inferred from homology"/>
<dbReference type="InterPro" id="IPR036388">
    <property type="entry name" value="WH-like_DNA-bd_sf"/>
</dbReference>
<evidence type="ECO:0000256" key="8">
    <source>
        <dbReference type="SAM" id="MobiDB-lite"/>
    </source>
</evidence>
<dbReference type="GO" id="GO:0042803">
    <property type="term" value="F:protein homodimerization activity"/>
    <property type="evidence" value="ECO:0007669"/>
    <property type="project" value="TreeGrafter"/>
</dbReference>
<evidence type="ECO:0000256" key="1">
    <source>
        <dbReference type="ARBA" id="ARBA00004496"/>
    </source>
</evidence>
<dbReference type="GO" id="GO:0043328">
    <property type="term" value="P:protein transport to vacuole involved in ubiquitin-dependent protein catabolic process via the multivesicular body sorting pathway"/>
    <property type="evidence" value="ECO:0007669"/>
    <property type="project" value="TreeGrafter"/>
</dbReference>
<feature type="region of interest" description="Disordered" evidence="8">
    <location>
        <begin position="1"/>
        <end position="62"/>
    </location>
</feature>
<dbReference type="HOGENOM" id="CLU_087657_0_0_1"/>
<dbReference type="Gene3D" id="1.10.10.570">
    <property type="entry name" value="Winged helix' DNA-binding domain. Chain C. Domain 1"/>
    <property type="match status" value="1"/>
</dbReference>
<dbReference type="AlphaFoldDB" id="W9VTG7"/>
<organism evidence="9 10">
    <name type="scientific">Cladophialophora yegresii CBS 114405</name>
    <dbReference type="NCBI Taxonomy" id="1182544"/>
    <lineage>
        <taxon>Eukaryota</taxon>
        <taxon>Fungi</taxon>
        <taxon>Dikarya</taxon>
        <taxon>Ascomycota</taxon>
        <taxon>Pezizomycotina</taxon>
        <taxon>Eurotiomycetes</taxon>
        <taxon>Chaetothyriomycetidae</taxon>
        <taxon>Chaetothyriales</taxon>
        <taxon>Herpotrichiellaceae</taxon>
        <taxon>Cladophialophora</taxon>
    </lineage>
</organism>
<dbReference type="Proteomes" id="UP000019473">
    <property type="component" value="Unassembled WGS sequence"/>
</dbReference>
<dbReference type="STRING" id="1182544.W9VTG7"/>
<dbReference type="GO" id="GO:0000814">
    <property type="term" value="C:ESCRT II complex"/>
    <property type="evidence" value="ECO:0007669"/>
    <property type="project" value="InterPro"/>
</dbReference>
<dbReference type="OrthoDB" id="245150at2759"/>
<keyword evidence="6" id="KW-0653">Protein transport</keyword>
<comment type="similarity">
    <text evidence="2">Belongs to the VPS25 family.</text>
</comment>
<dbReference type="InterPro" id="IPR014041">
    <property type="entry name" value="ESCRT-II_cplx_Vps25-sub_N"/>
</dbReference>
<dbReference type="EMBL" id="AMGW01000004">
    <property type="protein sequence ID" value="EXJ59032.1"/>
    <property type="molecule type" value="Genomic_DNA"/>
</dbReference>
<feature type="compositionally biased region" description="Polar residues" evidence="8">
    <location>
        <begin position="23"/>
        <end position="38"/>
    </location>
</feature>
<dbReference type="GO" id="GO:0016236">
    <property type="term" value="P:macroautophagy"/>
    <property type="evidence" value="ECO:0007669"/>
    <property type="project" value="UniProtKB-ARBA"/>
</dbReference>
<keyword evidence="4" id="KW-0813">Transport</keyword>
<protein>
    <recommendedName>
        <fullName evidence="3">Vacuolar protein-sorting-associated protein 25</fullName>
    </recommendedName>
    <alternativeName>
        <fullName evidence="7">ESCRT-II complex subunit VPS25</fullName>
    </alternativeName>
</protein>
<evidence type="ECO:0000256" key="2">
    <source>
        <dbReference type="ARBA" id="ARBA00009674"/>
    </source>
</evidence>
<sequence>MADPTDQHSIERPTPAVAAGPRISSSEAEAQAQQTRIDTTSTSMAPPALASTSTPTPLSTAKSTTFTFPKSYDFPPFFTLQPTTQTRHAQLQKWSALTQRYCAHHRLWKLRLPDALATPLFHNAALNKKLSLRDARAVLDFMASREGGERAEWIAHGTAGVAHGKGTDHHLPSEAWIWWRRPEEWGALIAEWVENTGQRGVVLTLYELVEGQETEGQEFWGLDADVLRRGLGALVKKGRAQVFGGQEDQMGVKFF</sequence>
<dbReference type="Gene3D" id="1.10.10.10">
    <property type="entry name" value="Winged helix-like DNA-binding domain superfamily/Winged helix DNA-binding domain"/>
    <property type="match status" value="1"/>
</dbReference>
<dbReference type="FunFam" id="1.10.10.10:FF:000141">
    <property type="entry name" value="vacuolar protein-sorting-associated protein 25"/>
    <property type="match status" value="1"/>
</dbReference>
<dbReference type="FunFam" id="1.10.10.570:FF:000003">
    <property type="entry name" value="Vacuolar protein-sorting-associated protein 25"/>
    <property type="match status" value="1"/>
</dbReference>
<gene>
    <name evidence="9" type="ORF">A1O7_06463</name>
</gene>
<dbReference type="GeneID" id="19181040"/>
<dbReference type="GO" id="GO:0005198">
    <property type="term" value="F:structural molecule activity"/>
    <property type="evidence" value="ECO:0007669"/>
    <property type="project" value="TreeGrafter"/>
</dbReference>
<reference evidence="9 10" key="1">
    <citation type="submission" date="2013-03" db="EMBL/GenBank/DDBJ databases">
        <title>The Genome Sequence of Cladophialophora yegresii CBS 114405.</title>
        <authorList>
            <consortium name="The Broad Institute Genomics Platform"/>
            <person name="Cuomo C."/>
            <person name="de Hoog S."/>
            <person name="Gorbushina A."/>
            <person name="Walker B."/>
            <person name="Young S.K."/>
            <person name="Zeng Q."/>
            <person name="Gargeya S."/>
            <person name="Fitzgerald M."/>
            <person name="Haas B."/>
            <person name="Abouelleil A."/>
            <person name="Allen A.W."/>
            <person name="Alvarado L."/>
            <person name="Arachchi H.M."/>
            <person name="Berlin A.M."/>
            <person name="Chapman S.B."/>
            <person name="Gainer-Dewar J."/>
            <person name="Goldberg J."/>
            <person name="Griggs A."/>
            <person name="Gujja S."/>
            <person name="Hansen M."/>
            <person name="Howarth C."/>
            <person name="Imamovic A."/>
            <person name="Ireland A."/>
            <person name="Larimer J."/>
            <person name="McCowan C."/>
            <person name="Murphy C."/>
            <person name="Pearson M."/>
            <person name="Poon T.W."/>
            <person name="Priest M."/>
            <person name="Roberts A."/>
            <person name="Saif S."/>
            <person name="Shea T."/>
            <person name="Sisk P."/>
            <person name="Sykes S."/>
            <person name="Wortman J."/>
            <person name="Nusbaum C."/>
            <person name="Birren B."/>
        </authorList>
    </citation>
    <scope>NUCLEOTIDE SEQUENCE [LARGE SCALE GENOMIC DNA]</scope>
    <source>
        <strain evidence="9 10">CBS 114405</strain>
    </source>
</reference>
<dbReference type="InterPro" id="IPR036390">
    <property type="entry name" value="WH_DNA-bd_sf"/>
</dbReference>
<accession>W9VTG7</accession>
<dbReference type="Pfam" id="PF05871">
    <property type="entry name" value="ESCRT-II"/>
    <property type="match status" value="1"/>
</dbReference>
<keyword evidence="10" id="KW-1185">Reference proteome</keyword>
<evidence type="ECO:0000256" key="7">
    <source>
        <dbReference type="ARBA" id="ARBA00030094"/>
    </source>
</evidence>
<feature type="compositionally biased region" description="Low complexity" evidence="8">
    <location>
        <begin position="39"/>
        <end position="62"/>
    </location>
</feature>
<evidence type="ECO:0000256" key="6">
    <source>
        <dbReference type="ARBA" id="ARBA00022927"/>
    </source>
</evidence>
<feature type="compositionally biased region" description="Basic and acidic residues" evidence="8">
    <location>
        <begin position="1"/>
        <end position="11"/>
    </location>
</feature>
<evidence type="ECO:0000313" key="10">
    <source>
        <dbReference type="Proteomes" id="UP000019473"/>
    </source>
</evidence>
<evidence type="ECO:0000256" key="4">
    <source>
        <dbReference type="ARBA" id="ARBA00022448"/>
    </source>
</evidence>
<dbReference type="eggNOG" id="KOG4068">
    <property type="taxonomic scope" value="Eukaryota"/>
</dbReference>
<dbReference type="RefSeq" id="XP_007758655.1">
    <property type="nucleotide sequence ID" value="XM_007760465.1"/>
</dbReference>
<dbReference type="InterPro" id="IPR008570">
    <property type="entry name" value="ESCRT-II_cplx_Vps25-sub"/>
</dbReference>
<comment type="caution">
    <text evidence="9">The sequence shown here is derived from an EMBL/GenBank/DDBJ whole genome shotgun (WGS) entry which is preliminary data.</text>
</comment>
<dbReference type="PANTHER" id="PTHR13149">
    <property type="entry name" value="VACUOLAR PROTEIN SORTING-ASSOCIATED PROTEIN VPS25"/>
    <property type="match status" value="1"/>
</dbReference>